<dbReference type="KEGG" id="wdi:H9L19_03850"/>
<evidence type="ECO:0000313" key="3">
    <source>
        <dbReference type="Proteomes" id="UP000515800"/>
    </source>
</evidence>
<sequence length="54" mass="6200">MYGRVIQGSVVSLGLIFSWLYHYLTIVTIIFAIVSLINIVKSIQVNRHPDPDWL</sequence>
<evidence type="ECO:0000256" key="1">
    <source>
        <dbReference type="SAM" id="Phobius"/>
    </source>
</evidence>
<gene>
    <name evidence="2" type="ORF">H9L19_03850</name>
</gene>
<keyword evidence="1" id="KW-0472">Membrane</keyword>
<keyword evidence="3" id="KW-1185">Reference proteome</keyword>
<organism evidence="2 3">
    <name type="scientific">Weissella diestrammenae</name>
    <dbReference type="NCBI Taxonomy" id="1162633"/>
    <lineage>
        <taxon>Bacteria</taxon>
        <taxon>Bacillati</taxon>
        <taxon>Bacillota</taxon>
        <taxon>Bacilli</taxon>
        <taxon>Lactobacillales</taxon>
        <taxon>Lactobacillaceae</taxon>
        <taxon>Weissella</taxon>
    </lineage>
</organism>
<dbReference type="RefSeq" id="WP_187529820.1">
    <property type="nucleotide sequence ID" value="NZ_CP060724.1"/>
</dbReference>
<dbReference type="Proteomes" id="UP000515800">
    <property type="component" value="Chromosome"/>
</dbReference>
<dbReference type="EMBL" id="CP060724">
    <property type="protein sequence ID" value="QNN75992.1"/>
    <property type="molecule type" value="Genomic_DNA"/>
</dbReference>
<dbReference type="AlphaFoldDB" id="A0A7G9T7B7"/>
<feature type="transmembrane region" description="Helical" evidence="1">
    <location>
        <begin position="20"/>
        <end position="40"/>
    </location>
</feature>
<reference evidence="2 3" key="1">
    <citation type="submission" date="2020-08" db="EMBL/GenBank/DDBJ databases">
        <title>Genome sequence of Weissella diestrammenae KACC 16890T.</title>
        <authorList>
            <person name="Hyun D.-W."/>
            <person name="Bae J.-W."/>
        </authorList>
    </citation>
    <scope>NUCLEOTIDE SEQUENCE [LARGE SCALE GENOMIC DNA]</scope>
    <source>
        <strain evidence="2 3">KACC 16890</strain>
    </source>
</reference>
<name>A0A7G9T7B7_9LACO</name>
<evidence type="ECO:0000313" key="2">
    <source>
        <dbReference type="EMBL" id="QNN75992.1"/>
    </source>
</evidence>
<accession>A0A7G9T7B7</accession>
<protein>
    <submittedName>
        <fullName evidence="2">Uncharacterized protein</fullName>
    </submittedName>
</protein>
<keyword evidence="1" id="KW-1133">Transmembrane helix</keyword>
<proteinExistence type="predicted"/>
<keyword evidence="1" id="KW-0812">Transmembrane</keyword>